<dbReference type="PANTHER" id="PTHR45801">
    <property type="entry name" value="OS07G0101800 PROTEIN"/>
    <property type="match status" value="1"/>
</dbReference>
<dbReference type="Pfam" id="PF13912">
    <property type="entry name" value="zf-C2H2_6"/>
    <property type="match status" value="1"/>
</dbReference>
<dbReference type="InterPro" id="IPR013087">
    <property type="entry name" value="Znf_C2H2_type"/>
</dbReference>
<dbReference type="InterPro" id="IPR036236">
    <property type="entry name" value="Znf_C2H2_sf"/>
</dbReference>
<dbReference type="Proteomes" id="UP001293593">
    <property type="component" value="Unassembled WGS sequence"/>
</dbReference>
<evidence type="ECO:0000256" key="4">
    <source>
        <dbReference type="ARBA" id="ARBA00022833"/>
    </source>
</evidence>
<dbReference type="Gene3D" id="3.30.160.60">
    <property type="entry name" value="Classic Zinc Finger"/>
    <property type="match status" value="1"/>
</dbReference>
<keyword evidence="6" id="KW-0804">Transcription</keyword>
<keyword evidence="5" id="KW-0805">Transcription regulation</keyword>
<feature type="compositionally biased region" description="Basic and acidic residues" evidence="9">
    <location>
        <begin position="72"/>
        <end position="94"/>
    </location>
</feature>
<dbReference type="PROSITE" id="PS00028">
    <property type="entry name" value="ZINC_FINGER_C2H2_1"/>
    <property type="match status" value="1"/>
</dbReference>
<comment type="caution">
    <text evidence="11">The sequence shown here is derived from an EMBL/GenBank/DDBJ whole genome shotgun (WGS) entry which is preliminary data.</text>
</comment>
<evidence type="ECO:0000256" key="2">
    <source>
        <dbReference type="ARBA" id="ARBA00022723"/>
    </source>
</evidence>
<keyword evidence="4" id="KW-0862">Zinc</keyword>
<feature type="domain" description="C2H2-type" evidence="10">
    <location>
        <begin position="29"/>
        <end position="56"/>
    </location>
</feature>
<evidence type="ECO:0000313" key="11">
    <source>
        <dbReference type="EMBL" id="KAK4254923.1"/>
    </source>
</evidence>
<evidence type="ECO:0000313" key="12">
    <source>
        <dbReference type="Proteomes" id="UP001293593"/>
    </source>
</evidence>
<dbReference type="SUPFAM" id="SSF57667">
    <property type="entry name" value="beta-beta-alpha zinc fingers"/>
    <property type="match status" value="1"/>
</dbReference>
<dbReference type="InterPro" id="IPR052426">
    <property type="entry name" value="Plant_dev_regulator"/>
</dbReference>
<feature type="region of interest" description="Disordered" evidence="9">
    <location>
        <begin position="102"/>
        <end position="121"/>
    </location>
</feature>
<dbReference type="GO" id="GO:0008270">
    <property type="term" value="F:zinc ion binding"/>
    <property type="evidence" value="ECO:0007669"/>
    <property type="project" value="UniProtKB-KW"/>
</dbReference>
<evidence type="ECO:0000256" key="6">
    <source>
        <dbReference type="ARBA" id="ARBA00023163"/>
    </source>
</evidence>
<reference evidence="11" key="1">
    <citation type="submission" date="2023-10" db="EMBL/GenBank/DDBJ databases">
        <title>Chromosome-level genome of the transformable northern wattle, Acacia crassicarpa.</title>
        <authorList>
            <person name="Massaro I."/>
            <person name="Sinha N.R."/>
            <person name="Poethig S."/>
            <person name="Leichty A.R."/>
        </authorList>
    </citation>
    <scope>NUCLEOTIDE SEQUENCE</scope>
    <source>
        <strain evidence="11">Acra3RX</strain>
        <tissue evidence="11">Leaf</tissue>
    </source>
</reference>
<evidence type="ECO:0000256" key="9">
    <source>
        <dbReference type="SAM" id="MobiDB-lite"/>
    </source>
</evidence>
<accession>A0AAE1ISD9</accession>
<dbReference type="EMBL" id="JAWXYG010000013">
    <property type="protein sequence ID" value="KAK4254923.1"/>
    <property type="molecule type" value="Genomic_DNA"/>
</dbReference>
<keyword evidence="2" id="KW-0479">Metal-binding</keyword>
<proteinExistence type="predicted"/>
<feature type="region of interest" description="Disordered" evidence="9">
    <location>
        <begin position="45"/>
        <end position="94"/>
    </location>
</feature>
<keyword evidence="3 8" id="KW-0863">Zinc-finger</keyword>
<feature type="compositionally biased region" description="Polar residues" evidence="9">
    <location>
        <begin position="8"/>
        <end position="26"/>
    </location>
</feature>
<organism evidence="11 12">
    <name type="scientific">Acacia crassicarpa</name>
    <name type="common">northern wattle</name>
    <dbReference type="NCBI Taxonomy" id="499986"/>
    <lineage>
        <taxon>Eukaryota</taxon>
        <taxon>Viridiplantae</taxon>
        <taxon>Streptophyta</taxon>
        <taxon>Embryophyta</taxon>
        <taxon>Tracheophyta</taxon>
        <taxon>Spermatophyta</taxon>
        <taxon>Magnoliopsida</taxon>
        <taxon>eudicotyledons</taxon>
        <taxon>Gunneridae</taxon>
        <taxon>Pentapetalae</taxon>
        <taxon>rosids</taxon>
        <taxon>fabids</taxon>
        <taxon>Fabales</taxon>
        <taxon>Fabaceae</taxon>
        <taxon>Caesalpinioideae</taxon>
        <taxon>mimosoid clade</taxon>
        <taxon>Acacieae</taxon>
        <taxon>Acacia</taxon>
    </lineage>
</organism>
<gene>
    <name evidence="11" type="ORF">QN277_007996</name>
</gene>
<dbReference type="SMART" id="SM00355">
    <property type="entry name" value="ZnF_C2H2"/>
    <property type="match status" value="1"/>
</dbReference>
<keyword evidence="7" id="KW-0539">Nucleus</keyword>
<dbReference type="AlphaFoldDB" id="A0AAE1ISD9"/>
<dbReference type="GO" id="GO:0005634">
    <property type="term" value="C:nucleus"/>
    <property type="evidence" value="ECO:0007669"/>
    <property type="project" value="UniProtKB-SubCell"/>
</dbReference>
<dbReference type="PANTHER" id="PTHR45801:SF111">
    <property type="entry name" value="C2H2 AND C2HC ZINC FINGERS SUPERFAMILY PROTEIN"/>
    <property type="match status" value="1"/>
</dbReference>
<name>A0AAE1ISD9_9FABA</name>
<evidence type="ECO:0000256" key="7">
    <source>
        <dbReference type="ARBA" id="ARBA00023242"/>
    </source>
</evidence>
<evidence type="ECO:0000256" key="3">
    <source>
        <dbReference type="ARBA" id="ARBA00022771"/>
    </source>
</evidence>
<evidence type="ECO:0000256" key="8">
    <source>
        <dbReference type="PROSITE-ProRule" id="PRU00042"/>
    </source>
</evidence>
<evidence type="ECO:0000256" key="1">
    <source>
        <dbReference type="ARBA" id="ARBA00004123"/>
    </source>
</evidence>
<feature type="region of interest" description="Disordered" evidence="9">
    <location>
        <begin position="1"/>
        <end position="26"/>
    </location>
</feature>
<feature type="compositionally biased region" description="Basic residues" evidence="9">
    <location>
        <begin position="49"/>
        <end position="58"/>
    </location>
</feature>
<sequence length="160" mass="17920">MESKDKATSSSETKQSDEQGASHQVTRSYECSFCKRGFSNAQALGGHMNIHRKDKAKLKQSSDRARSHRRYHQPESFDVHSKVEADRTEENETSKLHIKQLPLFAETPSGETQKPEELGHVHDRGIISEEIKGSSSSDLDLELRLGPDPPSPATGTRNFF</sequence>
<evidence type="ECO:0000256" key="5">
    <source>
        <dbReference type="ARBA" id="ARBA00023015"/>
    </source>
</evidence>
<comment type="subcellular location">
    <subcellularLocation>
        <location evidence="1">Nucleus</location>
    </subcellularLocation>
</comment>
<evidence type="ECO:0000259" key="10">
    <source>
        <dbReference type="PROSITE" id="PS50157"/>
    </source>
</evidence>
<dbReference type="PROSITE" id="PS50157">
    <property type="entry name" value="ZINC_FINGER_C2H2_2"/>
    <property type="match status" value="1"/>
</dbReference>
<protein>
    <recommendedName>
        <fullName evidence="10">C2H2-type domain-containing protein</fullName>
    </recommendedName>
</protein>
<feature type="region of interest" description="Disordered" evidence="9">
    <location>
        <begin position="130"/>
        <end position="160"/>
    </location>
</feature>
<keyword evidence="12" id="KW-1185">Reference proteome</keyword>